<comment type="caution">
    <text evidence="3">The sequence shown here is derived from an EMBL/GenBank/DDBJ whole genome shotgun (WGS) entry which is preliminary data.</text>
</comment>
<keyword evidence="4" id="KW-1185">Reference proteome</keyword>
<protein>
    <submittedName>
        <fullName evidence="3">Uncharacterized protein</fullName>
    </submittedName>
</protein>
<organism evidence="3 4">
    <name type="scientific">Enhygromyxa salina</name>
    <dbReference type="NCBI Taxonomy" id="215803"/>
    <lineage>
        <taxon>Bacteria</taxon>
        <taxon>Pseudomonadati</taxon>
        <taxon>Myxococcota</taxon>
        <taxon>Polyangia</taxon>
        <taxon>Nannocystales</taxon>
        <taxon>Nannocystaceae</taxon>
        <taxon>Enhygromyxa</taxon>
    </lineage>
</organism>
<feature type="coiled-coil region" evidence="1">
    <location>
        <begin position="210"/>
        <end position="237"/>
    </location>
</feature>
<feature type="compositionally biased region" description="Basic and acidic residues" evidence="2">
    <location>
        <begin position="142"/>
        <end position="157"/>
    </location>
</feature>
<dbReference type="Proteomes" id="UP000237968">
    <property type="component" value="Unassembled WGS sequence"/>
</dbReference>
<dbReference type="RefSeq" id="WP_106389521.1">
    <property type="nucleotide sequence ID" value="NZ_PVNK01000002.1"/>
</dbReference>
<evidence type="ECO:0000256" key="1">
    <source>
        <dbReference type="SAM" id="Coils"/>
    </source>
</evidence>
<gene>
    <name evidence="3" type="ORF">ENSA5_00360</name>
</gene>
<reference evidence="3 4" key="1">
    <citation type="submission" date="2018-03" db="EMBL/GenBank/DDBJ databases">
        <title>Draft Genome Sequences of the Obligatory Marine Myxobacteria Enhygromyxa salina SWB005.</title>
        <authorList>
            <person name="Poehlein A."/>
            <person name="Moghaddam J.A."/>
            <person name="Harms H."/>
            <person name="Alanjari M."/>
            <person name="Koenig G.M."/>
            <person name="Daniel R."/>
            <person name="Schaeberle T.F."/>
        </authorList>
    </citation>
    <scope>NUCLEOTIDE SEQUENCE [LARGE SCALE GENOMIC DNA]</scope>
    <source>
        <strain evidence="3 4">SWB005</strain>
    </source>
</reference>
<name>A0A2S9YLA2_9BACT</name>
<accession>A0A2S9YLA2</accession>
<sequence length="350" mass="37884">MSKPVFANGNAVACKDGDVKVIAAFPDVCKSPPGPPTGPVPVPYAVSSFARDLREGSKTVKIGGQPIALKNKSYFKTSPLGNEAATKSFGAGIASQQMTGKTYFAMWSMDVKAEGENLCRHIDIATSNHGSNSNTGPQTAIDKGDPPKPEKQGEDGPKCECCKGKIHKGQLGPDRKPAPVVSEEEWYMIGADEDASLENALEFLADNEPAKKHKKGMKRFEQALDKLAERESSLVERREVIARGKAAGCKSLPEPPCDVYRVTPPGAAKIIEDDWKKERRDYLEGNGYPPGSDTHHRVPKCAGGCPGRFEADGNLTHDSTLSPECRQFDADLTKIQDKCAKVWAERSTKL</sequence>
<proteinExistence type="predicted"/>
<feature type="compositionally biased region" description="Polar residues" evidence="2">
    <location>
        <begin position="125"/>
        <end position="138"/>
    </location>
</feature>
<evidence type="ECO:0000256" key="2">
    <source>
        <dbReference type="SAM" id="MobiDB-lite"/>
    </source>
</evidence>
<dbReference type="AlphaFoldDB" id="A0A2S9YLA2"/>
<keyword evidence="1" id="KW-0175">Coiled coil</keyword>
<dbReference type="OrthoDB" id="8073614at2"/>
<evidence type="ECO:0000313" key="4">
    <source>
        <dbReference type="Proteomes" id="UP000237968"/>
    </source>
</evidence>
<evidence type="ECO:0000313" key="3">
    <source>
        <dbReference type="EMBL" id="PRQ05885.1"/>
    </source>
</evidence>
<feature type="region of interest" description="Disordered" evidence="2">
    <location>
        <begin position="125"/>
        <end position="157"/>
    </location>
</feature>
<dbReference type="Pfam" id="PF13665">
    <property type="entry name" value="Tox-PAAR-like"/>
    <property type="match status" value="1"/>
</dbReference>
<dbReference type="EMBL" id="PVNK01000002">
    <property type="protein sequence ID" value="PRQ05885.1"/>
    <property type="molecule type" value="Genomic_DNA"/>
</dbReference>